<evidence type="ECO:0000256" key="3">
    <source>
        <dbReference type="PROSITE-ProRule" id="PRU00339"/>
    </source>
</evidence>
<dbReference type="Pfam" id="PF13181">
    <property type="entry name" value="TPR_8"/>
    <property type="match status" value="1"/>
</dbReference>
<dbReference type="InterPro" id="IPR050498">
    <property type="entry name" value="Ycf3"/>
</dbReference>
<feature type="repeat" description="TPR" evidence="3">
    <location>
        <begin position="286"/>
        <end position="319"/>
    </location>
</feature>
<reference evidence="5" key="1">
    <citation type="submission" date="2016-10" db="EMBL/GenBank/DDBJ databases">
        <authorList>
            <person name="Varghese N."/>
            <person name="Submissions S."/>
        </authorList>
    </citation>
    <scope>NUCLEOTIDE SEQUENCE [LARGE SCALE GENOMIC DNA]</scope>
    <source>
        <strain evidence="5">GAS232</strain>
    </source>
</reference>
<dbReference type="Pfam" id="PF14559">
    <property type="entry name" value="TPR_19"/>
    <property type="match status" value="1"/>
</dbReference>
<keyword evidence="5" id="KW-1185">Reference proteome</keyword>
<evidence type="ECO:0000313" key="4">
    <source>
        <dbReference type="EMBL" id="SDE89486.1"/>
    </source>
</evidence>
<dbReference type="PANTHER" id="PTHR44858:SF1">
    <property type="entry name" value="UDP-N-ACETYLGLUCOSAMINE--PEPTIDE N-ACETYLGLUCOSAMINYLTRANSFERASE SPINDLY-RELATED"/>
    <property type="match status" value="1"/>
</dbReference>
<accession>A0A1G7GN07</accession>
<keyword evidence="1" id="KW-0677">Repeat</keyword>
<protein>
    <submittedName>
        <fullName evidence="4">Tetratricopeptide repeat-containing protein</fullName>
    </submittedName>
</protein>
<dbReference type="Pfam" id="PF13432">
    <property type="entry name" value="TPR_16"/>
    <property type="match status" value="1"/>
</dbReference>
<proteinExistence type="predicted"/>
<dbReference type="Proteomes" id="UP000182427">
    <property type="component" value="Chromosome I"/>
</dbReference>
<sequence>MRSKPIARINSVLSYASVLLGFLPVGLCVSLPSARVWAQTQQSQDKAVLSGRVVDSTGKPAPGARVYAEPRDGVKVVQTEAGTSGEFLIRSLEPGSYTIHATSHGLESKQSTLAIVKDSRQNITIVLNSAGGADTTGAGSAASSDSISLFDKPSFAVAGVTDWTAVGGHGSDATLRTSEELNREALALQAQTPSSGMGTAKAEEENKLLAVVSASPSSYEANRDLGSFYVKQAQFQKAVPILEKAARLNGDQPVDEYNLALACNGVGDLAAAQLHIKRALAQSDAAEFHQLSGEIEEKLGNPLVAVQQFQRATQLDPKEANYFAWGTELLLHRAIWQAGDVFASGAKKYPTSLRMKTAWGAALFAGALYDEAAEKICEASDMAPDDREPYLFAGQIVATSSSVNKCVGPMLERFVHQHPDDAKANYFYAIFLSKQARTPAPDRVRQLLMRTVAVDPKFSDAYLQLGILQAGQKDYGGAIAYYRKALEADSQNSEAHYRLGVAYDRTGEPSKAKAEYEMHEQIDAANAARMETERRAVKQFSIVPNASSAPAKPQ</sequence>
<dbReference type="OrthoDB" id="113577at2"/>
<dbReference type="SMART" id="SM00028">
    <property type="entry name" value="TPR"/>
    <property type="match status" value="5"/>
</dbReference>
<gene>
    <name evidence="4" type="ORF">SAMN05444167_0748</name>
</gene>
<dbReference type="EMBL" id="LT629690">
    <property type="protein sequence ID" value="SDE89486.1"/>
    <property type="molecule type" value="Genomic_DNA"/>
</dbReference>
<feature type="repeat" description="TPR" evidence="3">
    <location>
        <begin position="459"/>
        <end position="492"/>
    </location>
</feature>
<dbReference type="AlphaFoldDB" id="A0A1G7GN07"/>
<dbReference type="PROSITE" id="PS50005">
    <property type="entry name" value="TPR"/>
    <property type="match status" value="3"/>
</dbReference>
<keyword evidence="2 3" id="KW-0802">TPR repeat</keyword>
<dbReference type="Gene3D" id="1.25.40.10">
    <property type="entry name" value="Tetratricopeptide repeat domain"/>
    <property type="match status" value="2"/>
</dbReference>
<dbReference type="InterPro" id="IPR019734">
    <property type="entry name" value="TPR_rpt"/>
</dbReference>
<name>A0A1G7GN07_9BACT</name>
<dbReference type="Pfam" id="PF13620">
    <property type="entry name" value="CarboxypepD_reg"/>
    <property type="match status" value="1"/>
</dbReference>
<dbReference type="SUPFAM" id="SSF49464">
    <property type="entry name" value="Carboxypeptidase regulatory domain-like"/>
    <property type="match status" value="1"/>
</dbReference>
<dbReference type="PANTHER" id="PTHR44858">
    <property type="entry name" value="TETRATRICOPEPTIDE REPEAT PROTEIN 6"/>
    <property type="match status" value="1"/>
</dbReference>
<dbReference type="Gene3D" id="2.60.40.1120">
    <property type="entry name" value="Carboxypeptidase-like, regulatory domain"/>
    <property type="match status" value="1"/>
</dbReference>
<dbReference type="RefSeq" id="WP_083343967.1">
    <property type="nucleotide sequence ID" value="NZ_LT629690.1"/>
</dbReference>
<evidence type="ECO:0000313" key="5">
    <source>
        <dbReference type="Proteomes" id="UP000182427"/>
    </source>
</evidence>
<evidence type="ECO:0000256" key="1">
    <source>
        <dbReference type="ARBA" id="ARBA00022737"/>
    </source>
</evidence>
<dbReference type="InterPro" id="IPR011990">
    <property type="entry name" value="TPR-like_helical_dom_sf"/>
</dbReference>
<dbReference type="SUPFAM" id="SSF48452">
    <property type="entry name" value="TPR-like"/>
    <property type="match status" value="2"/>
</dbReference>
<feature type="repeat" description="TPR" evidence="3">
    <location>
        <begin position="219"/>
        <end position="252"/>
    </location>
</feature>
<evidence type="ECO:0000256" key="2">
    <source>
        <dbReference type="ARBA" id="ARBA00022803"/>
    </source>
</evidence>
<dbReference type="InterPro" id="IPR008969">
    <property type="entry name" value="CarboxyPept-like_regulatory"/>
</dbReference>
<organism evidence="4 5">
    <name type="scientific">Terriglobus roseus</name>
    <dbReference type="NCBI Taxonomy" id="392734"/>
    <lineage>
        <taxon>Bacteria</taxon>
        <taxon>Pseudomonadati</taxon>
        <taxon>Acidobacteriota</taxon>
        <taxon>Terriglobia</taxon>
        <taxon>Terriglobales</taxon>
        <taxon>Acidobacteriaceae</taxon>
        <taxon>Terriglobus</taxon>
    </lineage>
</organism>